<evidence type="ECO:0000313" key="4">
    <source>
        <dbReference type="Proteomes" id="UP000824205"/>
    </source>
</evidence>
<sequence>MQYTQRLEDLRKDKDLTQEQLAKLLDLKREQYRRYETGINEIKAGFIIKICKFYNVSADYLLGFTNEYKPLPKK</sequence>
<protein>
    <submittedName>
        <fullName evidence="3">Helix-turn-helix domain-containing protein</fullName>
    </submittedName>
</protein>
<evidence type="ECO:0000259" key="2">
    <source>
        <dbReference type="PROSITE" id="PS50943"/>
    </source>
</evidence>
<dbReference type="GO" id="GO:0003677">
    <property type="term" value="F:DNA binding"/>
    <property type="evidence" value="ECO:0007669"/>
    <property type="project" value="UniProtKB-KW"/>
</dbReference>
<organism evidence="3 4">
    <name type="scientific">Candidatus Eubacterium faecipullorum</name>
    <dbReference type="NCBI Taxonomy" id="2838571"/>
    <lineage>
        <taxon>Bacteria</taxon>
        <taxon>Bacillati</taxon>
        <taxon>Bacillota</taxon>
        <taxon>Clostridia</taxon>
        <taxon>Eubacteriales</taxon>
        <taxon>Eubacteriaceae</taxon>
        <taxon>Eubacterium</taxon>
    </lineage>
</organism>
<keyword evidence="1" id="KW-0238">DNA-binding</keyword>
<reference evidence="3" key="1">
    <citation type="journal article" date="2021" name="PeerJ">
        <title>Extensive microbial diversity within the chicken gut microbiome revealed by metagenomics and culture.</title>
        <authorList>
            <person name="Gilroy R."/>
            <person name="Ravi A."/>
            <person name="Getino M."/>
            <person name="Pursley I."/>
            <person name="Horton D.L."/>
            <person name="Alikhan N.F."/>
            <person name="Baker D."/>
            <person name="Gharbi K."/>
            <person name="Hall N."/>
            <person name="Watson M."/>
            <person name="Adriaenssens E.M."/>
            <person name="Foster-Nyarko E."/>
            <person name="Jarju S."/>
            <person name="Secka A."/>
            <person name="Antonio M."/>
            <person name="Oren A."/>
            <person name="Chaudhuri R.R."/>
            <person name="La Ragione R."/>
            <person name="Hildebrand F."/>
            <person name="Pallen M.J."/>
        </authorList>
    </citation>
    <scope>NUCLEOTIDE SEQUENCE</scope>
    <source>
        <strain evidence="3">421</strain>
    </source>
</reference>
<dbReference type="PANTHER" id="PTHR46558">
    <property type="entry name" value="TRACRIPTIONAL REGULATORY PROTEIN-RELATED-RELATED"/>
    <property type="match status" value="1"/>
</dbReference>
<dbReference type="PANTHER" id="PTHR46558:SF11">
    <property type="entry name" value="HTH-TYPE TRANSCRIPTIONAL REGULATOR XRE"/>
    <property type="match status" value="1"/>
</dbReference>
<dbReference type="InterPro" id="IPR010982">
    <property type="entry name" value="Lambda_DNA-bd_dom_sf"/>
</dbReference>
<evidence type="ECO:0000313" key="3">
    <source>
        <dbReference type="EMBL" id="HIW85522.1"/>
    </source>
</evidence>
<name>A0A9D1RF58_9FIRM</name>
<proteinExistence type="predicted"/>
<dbReference type="InterPro" id="IPR001387">
    <property type="entry name" value="Cro/C1-type_HTH"/>
</dbReference>
<comment type="caution">
    <text evidence="3">The sequence shown here is derived from an EMBL/GenBank/DDBJ whole genome shotgun (WGS) entry which is preliminary data.</text>
</comment>
<dbReference type="EMBL" id="DXGE01000013">
    <property type="protein sequence ID" value="HIW85522.1"/>
    <property type="molecule type" value="Genomic_DNA"/>
</dbReference>
<dbReference type="Proteomes" id="UP000824205">
    <property type="component" value="Unassembled WGS sequence"/>
</dbReference>
<dbReference type="Pfam" id="PF01381">
    <property type="entry name" value="HTH_3"/>
    <property type="match status" value="1"/>
</dbReference>
<dbReference type="SUPFAM" id="SSF47413">
    <property type="entry name" value="lambda repressor-like DNA-binding domains"/>
    <property type="match status" value="1"/>
</dbReference>
<feature type="domain" description="HTH cro/C1-type" evidence="2">
    <location>
        <begin position="7"/>
        <end position="61"/>
    </location>
</feature>
<gene>
    <name evidence="3" type="ORF">IAA48_03410</name>
</gene>
<dbReference type="SMART" id="SM00530">
    <property type="entry name" value="HTH_XRE"/>
    <property type="match status" value="1"/>
</dbReference>
<accession>A0A9D1RF58</accession>
<dbReference type="Gene3D" id="1.10.260.40">
    <property type="entry name" value="lambda repressor-like DNA-binding domains"/>
    <property type="match status" value="1"/>
</dbReference>
<reference evidence="3" key="2">
    <citation type="submission" date="2021-04" db="EMBL/GenBank/DDBJ databases">
        <authorList>
            <person name="Gilroy R."/>
        </authorList>
    </citation>
    <scope>NUCLEOTIDE SEQUENCE</scope>
    <source>
        <strain evidence="3">421</strain>
    </source>
</reference>
<evidence type="ECO:0000256" key="1">
    <source>
        <dbReference type="ARBA" id="ARBA00023125"/>
    </source>
</evidence>
<dbReference type="AlphaFoldDB" id="A0A9D1RF58"/>
<dbReference type="PROSITE" id="PS50943">
    <property type="entry name" value="HTH_CROC1"/>
    <property type="match status" value="1"/>
</dbReference>
<dbReference type="CDD" id="cd00093">
    <property type="entry name" value="HTH_XRE"/>
    <property type="match status" value="1"/>
</dbReference>